<evidence type="ECO:0000313" key="3">
    <source>
        <dbReference type="Proteomes" id="UP000557739"/>
    </source>
</evidence>
<feature type="compositionally biased region" description="Basic and acidic residues" evidence="1">
    <location>
        <begin position="180"/>
        <end position="192"/>
    </location>
</feature>
<comment type="caution">
    <text evidence="2">The sequence shown here is derived from an EMBL/GenBank/DDBJ whole genome shotgun (WGS) entry which is preliminary data.</text>
</comment>
<sequence length="513" mass="58677">MTVLIPVLGDQLSDNLSSLDGIDKAEARILMMEVGEEATYVRHHVRKIAFLFSAMRHHAERLREAGWTVDYVKLDDPGNEGSFSAEVARAVERVKPDRIVVTEAGEWRVRAMLESWADRFDCEVEIRADTRFVAIHAEFEEWAADRKALRMEFFYREMRRKTGLLMDGAKPEGGQWNYDAENRKPPPAKERPAAPLSFEPDKITKDVLKLVKARFDNHVGGLDDFGFAVTREDALKQQAHFIKHHLPQFGDYQDAMVTGEPYLWHAILSPYLNAGLLDPLDLCRAVEKAYRAGKAPLNAAEGFIRQIIGWREFVRGIYWREGPDYTSRNFLNAKRDLPDFYWTGETDMHCMAEAIGGTLDHAYAHHIQRLMVTGNYALLIGADPEQVQRWYLEVYADAYEWVEAPNTLGMSQFGDGGLLASKPYASSGAYINRMSDYCGKCRYDVKKREGEDACPFNALYWDFLARNRTKLGNNQRLAMPYRNWDRMDEKTQKSVRKQATSYLRTLGGGRASS</sequence>
<dbReference type="SUPFAM" id="SSF48173">
    <property type="entry name" value="Cryptochrome/photolyase FAD-binding domain"/>
    <property type="match status" value="1"/>
</dbReference>
<dbReference type="InterPro" id="IPR036134">
    <property type="entry name" value="Crypto/Photolyase_FAD-like_sf"/>
</dbReference>
<dbReference type="InterPro" id="IPR052551">
    <property type="entry name" value="UV-DNA_repair_photolyase"/>
</dbReference>
<name>A0A7W9AQL5_9SPHN</name>
<evidence type="ECO:0000313" key="2">
    <source>
        <dbReference type="EMBL" id="MBB5698768.1"/>
    </source>
</evidence>
<keyword evidence="2" id="KW-0456">Lyase</keyword>
<keyword evidence="3" id="KW-1185">Reference proteome</keyword>
<protein>
    <submittedName>
        <fullName evidence="2">Deoxyribodipyrimidine photolyase-related protein</fullName>
    </submittedName>
</protein>
<dbReference type="Gene3D" id="3.40.50.620">
    <property type="entry name" value="HUPs"/>
    <property type="match status" value="1"/>
</dbReference>
<organism evidence="2 3">
    <name type="scientific">Sphingomonas yantingensis</name>
    <dbReference type="NCBI Taxonomy" id="1241761"/>
    <lineage>
        <taxon>Bacteria</taxon>
        <taxon>Pseudomonadati</taxon>
        <taxon>Pseudomonadota</taxon>
        <taxon>Alphaproteobacteria</taxon>
        <taxon>Sphingomonadales</taxon>
        <taxon>Sphingomonadaceae</taxon>
        <taxon>Sphingomonas</taxon>
    </lineage>
</organism>
<dbReference type="PANTHER" id="PTHR38657:SF1">
    <property type="entry name" value="SLR1343 PROTEIN"/>
    <property type="match status" value="1"/>
</dbReference>
<accession>A0A7W9AQL5</accession>
<dbReference type="GO" id="GO:0016829">
    <property type="term" value="F:lyase activity"/>
    <property type="evidence" value="ECO:0007669"/>
    <property type="project" value="UniProtKB-KW"/>
</dbReference>
<dbReference type="EMBL" id="JACIJJ010000003">
    <property type="protein sequence ID" value="MBB5698768.1"/>
    <property type="molecule type" value="Genomic_DNA"/>
</dbReference>
<dbReference type="Gene3D" id="1.10.10.1710">
    <property type="entry name" value="Deoxyribodipyrimidine photolyase-related"/>
    <property type="match status" value="1"/>
</dbReference>
<dbReference type="Proteomes" id="UP000557739">
    <property type="component" value="Unassembled WGS sequence"/>
</dbReference>
<dbReference type="InterPro" id="IPR007357">
    <property type="entry name" value="PhrB-like"/>
</dbReference>
<dbReference type="RefSeq" id="WP_184027980.1">
    <property type="nucleotide sequence ID" value="NZ_JACIJJ010000003.1"/>
</dbReference>
<gene>
    <name evidence="2" type="ORF">FHR19_002123</name>
</gene>
<dbReference type="AlphaFoldDB" id="A0A7W9AQL5"/>
<dbReference type="Pfam" id="PF04244">
    <property type="entry name" value="DPRP"/>
    <property type="match status" value="1"/>
</dbReference>
<dbReference type="Gene3D" id="1.10.579.10">
    <property type="entry name" value="DNA Cyclobutane Dipyrimidine Photolyase, subunit A, domain 3"/>
    <property type="match status" value="1"/>
</dbReference>
<evidence type="ECO:0000256" key="1">
    <source>
        <dbReference type="SAM" id="MobiDB-lite"/>
    </source>
</evidence>
<feature type="region of interest" description="Disordered" evidence="1">
    <location>
        <begin position="172"/>
        <end position="195"/>
    </location>
</feature>
<dbReference type="Gene3D" id="1.25.40.80">
    <property type="match status" value="1"/>
</dbReference>
<dbReference type="PANTHER" id="PTHR38657">
    <property type="entry name" value="SLR1343 PROTEIN"/>
    <property type="match status" value="1"/>
</dbReference>
<reference evidence="2 3" key="1">
    <citation type="submission" date="2020-08" db="EMBL/GenBank/DDBJ databases">
        <title>Genomic Encyclopedia of Type Strains, Phase IV (KMG-IV): sequencing the most valuable type-strain genomes for metagenomic binning, comparative biology and taxonomic classification.</title>
        <authorList>
            <person name="Goeker M."/>
        </authorList>
    </citation>
    <scope>NUCLEOTIDE SEQUENCE [LARGE SCALE GENOMIC DNA]</scope>
    <source>
        <strain evidence="2 3">DSM 27244</strain>
    </source>
</reference>
<dbReference type="InterPro" id="IPR014729">
    <property type="entry name" value="Rossmann-like_a/b/a_fold"/>
</dbReference>
<proteinExistence type="predicted"/>